<comment type="caution">
    <text evidence="1">The sequence shown here is derived from an EMBL/GenBank/DDBJ whole genome shotgun (WGS) entry which is preliminary data.</text>
</comment>
<accession>A0A0F6MLA7</accession>
<dbReference type="Proteomes" id="UP000011701">
    <property type="component" value="Chromosome"/>
</dbReference>
<reference evidence="1" key="1">
    <citation type="submission" date="2012-01" db="EMBL/GenBank/DDBJ databases">
        <title>The Genome Sequence of Treponema denticola OTK.</title>
        <authorList>
            <consortium name="The Broad Institute Genome Sequencing Platform"/>
            <person name="Earl A."/>
            <person name="Ward D."/>
            <person name="Feldgarden M."/>
            <person name="Gevers D."/>
            <person name="Blanton J.M."/>
            <person name="Fenno C.J."/>
            <person name="Baranova O.V."/>
            <person name="Mathney J."/>
            <person name="Dewhirst F.E."/>
            <person name="Izard J."/>
            <person name="Young S.K."/>
            <person name="Zeng Q."/>
            <person name="Gargeya S."/>
            <person name="Fitzgerald M."/>
            <person name="Haas B."/>
            <person name="Abouelleil A."/>
            <person name="Alvarado L."/>
            <person name="Arachchi H.M."/>
            <person name="Berlin A."/>
            <person name="Chapman S.B."/>
            <person name="Gearin G."/>
            <person name="Goldberg J."/>
            <person name="Griggs A."/>
            <person name="Gujja S."/>
            <person name="Hansen M."/>
            <person name="Heiman D."/>
            <person name="Howarth C."/>
            <person name="Larimer J."/>
            <person name="Lui A."/>
            <person name="MacDonald P.J.P."/>
            <person name="McCowen C."/>
            <person name="Montmayeur A."/>
            <person name="Murphy C."/>
            <person name="Neiman D."/>
            <person name="Pearson M."/>
            <person name="Priest M."/>
            <person name="Roberts A."/>
            <person name="Saif S."/>
            <person name="Shea T."/>
            <person name="Sisk P."/>
            <person name="Stolte C."/>
            <person name="Sykes S."/>
            <person name="Wortman J."/>
            <person name="Nusbaum C."/>
            <person name="Birren B."/>
        </authorList>
    </citation>
    <scope>NUCLEOTIDE SEQUENCE [LARGE SCALE GENOMIC DNA]</scope>
    <source>
        <strain evidence="1">OTK</strain>
    </source>
</reference>
<gene>
    <name evidence="1" type="ORF">HMPREF9723_02341</name>
</gene>
<organism evidence="1">
    <name type="scientific">Treponema denticola OTK</name>
    <dbReference type="NCBI Taxonomy" id="999434"/>
    <lineage>
        <taxon>Bacteria</taxon>
        <taxon>Pseudomonadati</taxon>
        <taxon>Spirochaetota</taxon>
        <taxon>Spirochaetia</taxon>
        <taxon>Spirochaetales</taxon>
        <taxon>Treponemataceae</taxon>
        <taxon>Treponema</taxon>
    </lineage>
</organism>
<dbReference type="AlphaFoldDB" id="A0A0F6MLA7"/>
<dbReference type="HOGENOM" id="CLU_118621_0_0_12"/>
<sequence>MILFKNYIKKIGFVLFLSLALSAYGFDLNSYWSLGDVKFGGIFQTQKPKAAWDLNISAFKFYFKDLNSGFNLSLSPFYMDIKDSNKGIGNINEESAQRSFFLKHGLFIMSFINAELSFNTLNSISDTFELNLFTGIHAVDPVIISRFQINAGLEFAIIKEIYPFAGRKYPLKSKLLSARTGFRYTDNKPFFFCDIGFDLGAILFIFKGGDYEEAKAKAEKETVKDIFDKD</sequence>
<name>A0A0F6MLA7_TREDN</name>
<protein>
    <submittedName>
        <fullName evidence="1">Uncharacterized protein</fullName>
    </submittedName>
</protein>
<dbReference type="EMBL" id="AGDY01000010">
    <property type="protein sequence ID" value="EMB19644.1"/>
    <property type="molecule type" value="Genomic_DNA"/>
</dbReference>
<dbReference type="RefSeq" id="WP_002693451.1">
    <property type="nucleotide sequence ID" value="NZ_CM001797.1"/>
</dbReference>
<evidence type="ECO:0000313" key="1">
    <source>
        <dbReference type="EMBL" id="EMB19644.1"/>
    </source>
</evidence>
<proteinExistence type="predicted"/>
<dbReference type="PATRIC" id="fig|999434.4.peg.2436"/>